<dbReference type="GO" id="GO:0005886">
    <property type="term" value="C:plasma membrane"/>
    <property type="evidence" value="ECO:0007669"/>
    <property type="project" value="TreeGrafter"/>
</dbReference>
<dbReference type="InterPro" id="IPR017871">
    <property type="entry name" value="ABC_transporter-like_CS"/>
</dbReference>
<evidence type="ECO:0000256" key="2">
    <source>
        <dbReference type="ARBA" id="ARBA00022741"/>
    </source>
</evidence>
<dbReference type="AlphaFoldDB" id="A0A516G938"/>
<feature type="domain" description="ABC transporter" evidence="4">
    <location>
        <begin position="4"/>
        <end position="244"/>
    </location>
</feature>
<dbReference type="InterPro" id="IPR051120">
    <property type="entry name" value="ABC_AA/LPS_Transport"/>
</dbReference>
<dbReference type="Pfam" id="PF00005">
    <property type="entry name" value="ABC_tran"/>
    <property type="match status" value="1"/>
</dbReference>
<dbReference type="PANTHER" id="PTHR45772:SF9">
    <property type="entry name" value="CONSERVED COMPONENT OF ABC TRANSPORTER FOR NATURAL AMINO ACIDS"/>
    <property type="match status" value="1"/>
</dbReference>
<dbReference type="EMBL" id="CP041616">
    <property type="protein sequence ID" value="QDO88005.1"/>
    <property type="molecule type" value="Genomic_DNA"/>
</dbReference>
<dbReference type="GO" id="GO:0005524">
    <property type="term" value="F:ATP binding"/>
    <property type="evidence" value="ECO:0007669"/>
    <property type="project" value="UniProtKB-KW"/>
</dbReference>
<evidence type="ECO:0000256" key="3">
    <source>
        <dbReference type="ARBA" id="ARBA00022840"/>
    </source>
</evidence>
<keyword evidence="3 5" id="KW-0067">ATP-binding</keyword>
<keyword evidence="1" id="KW-0813">Transport</keyword>
<dbReference type="Gene3D" id="3.40.50.300">
    <property type="entry name" value="P-loop containing nucleotide triphosphate hydrolases"/>
    <property type="match status" value="1"/>
</dbReference>
<dbReference type="PROSITE" id="PS50893">
    <property type="entry name" value="ABC_TRANSPORTER_2"/>
    <property type="match status" value="1"/>
</dbReference>
<evidence type="ECO:0000313" key="6">
    <source>
        <dbReference type="Proteomes" id="UP000315395"/>
    </source>
</evidence>
<protein>
    <submittedName>
        <fullName evidence="5">ABC transporter ATP-binding protein</fullName>
    </submittedName>
</protein>
<name>A0A516G938_9MICO</name>
<dbReference type="InterPro" id="IPR003439">
    <property type="entry name" value="ABC_transporter-like_ATP-bd"/>
</dbReference>
<reference evidence="5 6" key="1">
    <citation type="submission" date="2019-07" db="EMBL/GenBank/DDBJ databases">
        <title>complete genome sequencing of Ornithinimicrobium sp. H23M54.</title>
        <authorList>
            <person name="Bae J.-W."/>
            <person name="Lee S.-Y."/>
        </authorList>
    </citation>
    <scope>NUCLEOTIDE SEQUENCE [LARGE SCALE GENOMIC DNA]</scope>
    <source>
        <strain evidence="5 6">H23M54</strain>
    </source>
</reference>
<evidence type="ECO:0000259" key="4">
    <source>
        <dbReference type="PROSITE" id="PS50893"/>
    </source>
</evidence>
<dbReference type="GO" id="GO:0016887">
    <property type="term" value="F:ATP hydrolysis activity"/>
    <property type="evidence" value="ECO:0007669"/>
    <property type="project" value="InterPro"/>
</dbReference>
<dbReference type="Proteomes" id="UP000315395">
    <property type="component" value="Chromosome"/>
</dbReference>
<dbReference type="PANTHER" id="PTHR45772">
    <property type="entry name" value="CONSERVED COMPONENT OF ABC TRANSPORTER FOR NATURAL AMINO ACIDS-RELATED"/>
    <property type="match status" value="1"/>
</dbReference>
<keyword evidence="6" id="KW-1185">Reference proteome</keyword>
<dbReference type="RefSeq" id="WP_143782680.1">
    <property type="nucleotide sequence ID" value="NZ_CP041616.1"/>
</dbReference>
<dbReference type="OrthoDB" id="9805514at2"/>
<dbReference type="CDD" id="cd03219">
    <property type="entry name" value="ABC_Mj1267_LivG_branched"/>
    <property type="match status" value="1"/>
</dbReference>
<evidence type="ECO:0000256" key="1">
    <source>
        <dbReference type="ARBA" id="ARBA00022448"/>
    </source>
</evidence>
<dbReference type="SUPFAM" id="SSF52540">
    <property type="entry name" value="P-loop containing nucleoside triphosphate hydrolases"/>
    <property type="match status" value="1"/>
</dbReference>
<dbReference type="SMART" id="SM00382">
    <property type="entry name" value="AAA"/>
    <property type="match status" value="1"/>
</dbReference>
<dbReference type="KEGG" id="orz:FNH13_06305"/>
<proteinExistence type="predicted"/>
<sequence>MALLEVESVVRSYGGVRAVDDVSVQIDAGEWVAVIGPNGAGKSTLFNLLGGQVKPNSGTVRLAGRNINRLEPHARYGLGVARSFQISSLFPDLTVREHLTLACREKHRWNLARTWRGDRELQARVDEMLDLWGLDRDRDHALPALLSYGEQRRLELALAVASKPRLLLLDEPNVGLTAAECDDLLARLRALGPDPAVVFVAHDMDMVLGWATRILVMHQGGLLADGPPEEIANNPFVEEVYLGATGTTTA</sequence>
<evidence type="ECO:0000313" key="5">
    <source>
        <dbReference type="EMBL" id="QDO88005.1"/>
    </source>
</evidence>
<dbReference type="InterPro" id="IPR027417">
    <property type="entry name" value="P-loop_NTPase"/>
</dbReference>
<organism evidence="5 6">
    <name type="scientific">Ornithinimicrobium ciconiae</name>
    <dbReference type="NCBI Taxonomy" id="2594265"/>
    <lineage>
        <taxon>Bacteria</taxon>
        <taxon>Bacillati</taxon>
        <taxon>Actinomycetota</taxon>
        <taxon>Actinomycetes</taxon>
        <taxon>Micrococcales</taxon>
        <taxon>Ornithinimicrobiaceae</taxon>
        <taxon>Ornithinimicrobium</taxon>
    </lineage>
</organism>
<keyword evidence="2" id="KW-0547">Nucleotide-binding</keyword>
<gene>
    <name evidence="5" type="ORF">FNH13_06305</name>
</gene>
<accession>A0A516G938</accession>
<dbReference type="PROSITE" id="PS00211">
    <property type="entry name" value="ABC_TRANSPORTER_1"/>
    <property type="match status" value="1"/>
</dbReference>
<dbReference type="InterPro" id="IPR003593">
    <property type="entry name" value="AAA+_ATPase"/>
</dbReference>